<dbReference type="OrthoDB" id="1597724at2759"/>
<gene>
    <name evidence="4" type="ORF">GSI_01598</name>
</gene>
<feature type="domain" description="Sey1/RHD3-like three-helix bundle" evidence="3">
    <location>
        <begin position="1"/>
        <end position="235"/>
    </location>
</feature>
<keyword evidence="2" id="KW-1133">Transmembrane helix</keyword>
<keyword evidence="5" id="KW-1185">Reference proteome</keyword>
<feature type="compositionally biased region" description="Polar residues" evidence="1">
    <location>
        <begin position="256"/>
        <end position="271"/>
    </location>
</feature>
<dbReference type="GO" id="GO:0005783">
    <property type="term" value="C:endoplasmic reticulum"/>
    <property type="evidence" value="ECO:0007669"/>
    <property type="project" value="TreeGrafter"/>
</dbReference>
<proteinExistence type="predicted"/>
<dbReference type="InterPro" id="IPR046758">
    <property type="entry name" value="Sey1/RHD3-like_3HB"/>
</dbReference>
<keyword evidence="2" id="KW-0472">Membrane</keyword>
<keyword evidence="2" id="KW-0812">Transmembrane</keyword>
<accession>A0A2G8SQT7</accession>
<evidence type="ECO:0000256" key="2">
    <source>
        <dbReference type="SAM" id="Phobius"/>
    </source>
</evidence>
<dbReference type="InterPro" id="IPR008803">
    <property type="entry name" value="RHD3/Sey1"/>
</dbReference>
<dbReference type="PANTHER" id="PTHR45923:SF2">
    <property type="entry name" value="PROTEIN SEY1"/>
    <property type="match status" value="1"/>
</dbReference>
<protein>
    <recommendedName>
        <fullName evidence="3">Sey1/RHD3-like three-helix bundle domain-containing protein</fullName>
    </recommendedName>
</protein>
<dbReference type="GO" id="GO:0003924">
    <property type="term" value="F:GTPase activity"/>
    <property type="evidence" value="ECO:0007669"/>
    <property type="project" value="TreeGrafter"/>
</dbReference>
<dbReference type="PANTHER" id="PTHR45923">
    <property type="entry name" value="PROTEIN SEY1"/>
    <property type="match status" value="1"/>
</dbReference>
<sequence length="286" mass="33204">MWDKVLTVFRETLEKAESSYLTKAKSFDCTDEENSTALAILRRRAWLALRAKVDEQTAETIFLGKLRNYFEERFRYDEKGTPRVWKPDDDIDSAFRKAKEQTLELIPIYWRIEPLDPSLKFTLPSETSDPLTSTEEFDFPATLIVFSETKSLDLNNRFRKDADAYYVEAKRSMVSSVAQIPYWMYGVLVVLGWNEAMLVLFNPLYFTMLLILLVSAYVIVQLGMTGPVLQILKSLGGEVHRQVEGRLREHFSQPQITQPVRASQPRNSTSVDEPEKEIRRRKAEPY</sequence>
<comment type="caution">
    <text evidence="4">The sequence shown here is derived from an EMBL/GenBank/DDBJ whole genome shotgun (WGS) entry which is preliminary data.</text>
</comment>
<dbReference type="STRING" id="1077348.A0A2G8SQT7"/>
<dbReference type="Proteomes" id="UP000230002">
    <property type="component" value="Unassembled WGS sequence"/>
</dbReference>
<evidence type="ECO:0000256" key="1">
    <source>
        <dbReference type="SAM" id="MobiDB-lite"/>
    </source>
</evidence>
<evidence type="ECO:0000259" key="3">
    <source>
        <dbReference type="Pfam" id="PF20428"/>
    </source>
</evidence>
<feature type="region of interest" description="Disordered" evidence="1">
    <location>
        <begin position="256"/>
        <end position="286"/>
    </location>
</feature>
<dbReference type="GO" id="GO:0016320">
    <property type="term" value="P:endoplasmic reticulum membrane fusion"/>
    <property type="evidence" value="ECO:0007669"/>
    <property type="project" value="TreeGrafter"/>
</dbReference>
<name>A0A2G8SQT7_9APHY</name>
<evidence type="ECO:0000313" key="5">
    <source>
        <dbReference type="Proteomes" id="UP000230002"/>
    </source>
</evidence>
<feature type="transmembrane region" description="Helical" evidence="2">
    <location>
        <begin position="204"/>
        <end position="224"/>
    </location>
</feature>
<organism evidence="4 5">
    <name type="scientific">Ganoderma sinense ZZ0214-1</name>
    <dbReference type="NCBI Taxonomy" id="1077348"/>
    <lineage>
        <taxon>Eukaryota</taxon>
        <taxon>Fungi</taxon>
        <taxon>Dikarya</taxon>
        <taxon>Basidiomycota</taxon>
        <taxon>Agaricomycotina</taxon>
        <taxon>Agaricomycetes</taxon>
        <taxon>Polyporales</taxon>
        <taxon>Polyporaceae</taxon>
        <taxon>Ganoderma</taxon>
    </lineage>
</organism>
<dbReference type="AlphaFoldDB" id="A0A2G8SQT7"/>
<reference evidence="4 5" key="1">
    <citation type="journal article" date="2015" name="Sci. Rep.">
        <title>Chromosome-level genome map provides insights into diverse defense mechanisms in the medicinal fungus Ganoderma sinense.</title>
        <authorList>
            <person name="Zhu Y."/>
            <person name="Xu J."/>
            <person name="Sun C."/>
            <person name="Zhou S."/>
            <person name="Xu H."/>
            <person name="Nelson D.R."/>
            <person name="Qian J."/>
            <person name="Song J."/>
            <person name="Luo H."/>
            <person name="Xiang L."/>
            <person name="Li Y."/>
            <person name="Xu Z."/>
            <person name="Ji A."/>
            <person name="Wang L."/>
            <person name="Lu S."/>
            <person name="Hayward A."/>
            <person name="Sun W."/>
            <person name="Li X."/>
            <person name="Schwartz D.C."/>
            <person name="Wang Y."/>
            <person name="Chen S."/>
        </authorList>
    </citation>
    <scope>NUCLEOTIDE SEQUENCE [LARGE SCALE GENOMIC DNA]</scope>
    <source>
        <strain evidence="4 5">ZZ0214-1</strain>
    </source>
</reference>
<feature type="transmembrane region" description="Helical" evidence="2">
    <location>
        <begin position="180"/>
        <end position="198"/>
    </location>
</feature>
<dbReference type="Pfam" id="PF20428">
    <property type="entry name" value="Sey1_3HB"/>
    <property type="match status" value="1"/>
</dbReference>
<evidence type="ECO:0000313" key="4">
    <source>
        <dbReference type="EMBL" id="PIL35938.1"/>
    </source>
</evidence>
<dbReference type="EMBL" id="AYKW01000002">
    <property type="protein sequence ID" value="PIL35938.1"/>
    <property type="molecule type" value="Genomic_DNA"/>
</dbReference>